<keyword evidence="1" id="KW-0472">Membrane</keyword>
<evidence type="ECO:0000313" key="3">
    <source>
        <dbReference type="Proteomes" id="UP001240171"/>
    </source>
</evidence>
<proteinExistence type="predicted"/>
<feature type="transmembrane region" description="Helical" evidence="1">
    <location>
        <begin position="415"/>
        <end position="436"/>
    </location>
</feature>
<dbReference type="Proteomes" id="UP001240171">
    <property type="component" value="Unassembled WGS sequence"/>
</dbReference>
<keyword evidence="3" id="KW-1185">Reference proteome</keyword>
<evidence type="ECO:0000256" key="1">
    <source>
        <dbReference type="SAM" id="Phobius"/>
    </source>
</evidence>
<protein>
    <submittedName>
        <fullName evidence="2">Uncharacterized protein</fullName>
    </submittedName>
</protein>
<gene>
    <name evidence="2" type="ORF">Q5741_02895</name>
</gene>
<evidence type="ECO:0000313" key="2">
    <source>
        <dbReference type="EMBL" id="MDO7905358.1"/>
    </source>
</evidence>
<accession>A0ABT9C7X3</accession>
<comment type="caution">
    <text evidence="2">The sequence shown here is derived from an EMBL/GenBank/DDBJ whole genome shotgun (WGS) entry which is preliminary data.</text>
</comment>
<reference evidence="2 3" key="1">
    <citation type="submission" date="2023-07" db="EMBL/GenBank/DDBJ databases">
        <title>Paenibacillus sp. JX-17 nov. isolated from soil.</title>
        <authorList>
            <person name="Wan Y."/>
            <person name="Liu B."/>
        </authorList>
    </citation>
    <scope>NUCLEOTIDE SEQUENCE [LARGE SCALE GENOMIC DNA]</scope>
    <source>
        <strain evidence="2 3">JX-17</strain>
    </source>
</reference>
<sequence>MKNKLMSLSVLVFFVPAIILSVVMWRDYTNEIGRSVTYTKQVKGIYYLDNGKKVLAVAESSSGLEGLLYDVGSRQIRKEIPLDSDMFRQYRASYQQDKLVIATKSSSNDLRVYVIDSAGNSKELALSTIPMPSYLESDAHLWRGRLVFAGGSKVFEYDLIAEVEGTKLQTVRLNTLKKLTSRPVYMDEVMNSYQPDEVPMFKLDLKNGKHAYIGGILGSKGQLAVYEEAGDDPFDSDKKALKAIAKGVGIDPTRLMRVDSNYPKQAYFYNAITGNTAGKVPLPADLYQAELYAVNEQEILIVGTTSKDAVDGTEAAYLYNERTKKSVDATPLAKQLAKEERVSGEIEVYKQIDDSRIYYVNPSRSGGWLDLANGEMQVLTKPEVESWQHEPQSDKPSLEGFMDYIKTWNAIVINWLVWLLIPIAMILFVTLVPRVIRSRVQRQLRNGIILHGKLVNIRETGMLVNNQPMVLFTVQFNYEGMQRKVDIRKVVSYLESPRVGDPVVISYNPRKNKAIFVTETDLQPDLNDQQVIQGAILRHIIREGSYGRAQGLLLQFEADQQTFEIPVIQPQGFDYRLGERADLIQIGGGVRLLRYGNAPEWSADEQVQLEGEVVAVSKCPLHSQGKTVMLMELSVEAEGRRLQKTSSPYVPPEVAVEVGTRIPISMPRKELQKELRLLKGKQGSAVVETVYYRGTVGERPYAEIIAERNGQRYRIEQSIEPLYGIQPGDELWMAYDEASMEATMIRYASNS</sequence>
<keyword evidence="1" id="KW-1133">Transmembrane helix</keyword>
<keyword evidence="1" id="KW-0812">Transmembrane</keyword>
<dbReference type="EMBL" id="JAUQTB010000001">
    <property type="protein sequence ID" value="MDO7905358.1"/>
    <property type="molecule type" value="Genomic_DNA"/>
</dbReference>
<dbReference type="RefSeq" id="WP_305022528.1">
    <property type="nucleotide sequence ID" value="NZ_JAUQTB010000001.1"/>
</dbReference>
<name>A0ABT9C7X3_9BACL</name>
<organism evidence="2 3">
    <name type="scientific">Paenibacillus lacisoli</name>
    <dbReference type="NCBI Taxonomy" id="3064525"/>
    <lineage>
        <taxon>Bacteria</taxon>
        <taxon>Bacillati</taxon>
        <taxon>Bacillota</taxon>
        <taxon>Bacilli</taxon>
        <taxon>Bacillales</taxon>
        <taxon>Paenibacillaceae</taxon>
        <taxon>Paenibacillus</taxon>
    </lineage>
</organism>